<dbReference type="GO" id="GO:0005737">
    <property type="term" value="C:cytoplasm"/>
    <property type="evidence" value="ECO:0007669"/>
    <property type="project" value="UniProtKB-SubCell"/>
</dbReference>
<comment type="subcellular location">
    <subcellularLocation>
        <location evidence="3 17">Cytoplasm</location>
    </subcellularLocation>
</comment>
<dbReference type="STRING" id="1817883.A3G31_05585"/>
<name>A0A1F7SKE2_9BACT</name>
<dbReference type="EMBL" id="MGDI01000016">
    <property type="protein sequence ID" value="OGL54233.1"/>
    <property type="molecule type" value="Genomic_DNA"/>
</dbReference>
<evidence type="ECO:0000256" key="3">
    <source>
        <dbReference type="ARBA" id="ARBA00004496"/>
    </source>
</evidence>
<dbReference type="AlphaFoldDB" id="A0A1F7SKE2"/>
<dbReference type="FunFam" id="3.40.50.1970:FF:000001">
    <property type="entry name" value="3-dehydroquinate synthase"/>
    <property type="match status" value="1"/>
</dbReference>
<keyword evidence="10 17" id="KW-0479">Metal-binding</keyword>
<dbReference type="SUPFAM" id="SSF56796">
    <property type="entry name" value="Dehydroquinate synthase-like"/>
    <property type="match status" value="1"/>
</dbReference>
<dbReference type="GO" id="GO:0009423">
    <property type="term" value="P:chorismate biosynthetic process"/>
    <property type="evidence" value="ECO:0007669"/>
    <property type="project" value="UniProtKB-UniRule"/>
</dbReference>
<dbReference type="InterPro" id="IPR050071">
    <property type="entry name" value="Dehydroquinate_synthase"/>
</dbReference>
<dbReference type="PANTHER" id="PTHR43622:SF7">
    <property type="entry name" value="3-DEHYDROQUINATE SYNTHASE, CHLOROPLASTIC"/>
    <property type="match status" value="1"/>
</dbReference>
<evidence type="ECO:0000256" key="5">
    <source>
        <dbReference type="ARBA" id="ARBA00005412"/>
    </source>
</evidence>
<feature type="binding site" evidence="17">
    <location>
        <begin position="71"/>
        <end position="76"/>
    </location>
    <ligand>
        <name>NAD(+)</name>
        <dbReference type="ChEBI" id="CHEBI:57540"/>
    </ligand>
</feature>
<evidence type="ECO:0000313" key="22">
    <source>
        <dbReference type="Proteomes" id="UP000178082"/>
    </source>
</evidence>
<gene>
    <name evidence="17" type="primary">aroB</name>
    <name evidence="21" type="ORF">A3G31_05585</name>
</gene>
<evidence type="ECO:0000256" key="1">
    <source>
        <dbReference type="ARBA" id="ARBA00001393"/>
    </source>
</evidence>
<keyword evidence="12 17" id="KW-0862">Zinc</keyword>
<dbReference type="InterPro" id="IPR056179">
    <property type="entry name" value="DHQS_C"/>
</dbReference>
<dbReference type="InterPro" id="IPR016037">
    <property type="entry name" value="DHQ_synth_AroB"/>
</dbReference>
<dbReference type="PANTHER" id="PTHR43622">
    <property type="entry name" value="3-DEHYDROQUINATE SYNTHASE"/>
    <property type="match status" value="1"/>
</dbReference>
<evidence type="ECO:0000256" key="10">
    <source>
        <dbReference type="ARBA" id="ARBA00022723"/>
    </source>
</evidence>
<comment type="catalytic activity">
    <reaction evidence="1 17">
        <text>7-phospho-2-dehydro-3-deoxy-D-arabino-heptonate = 3-dehydroquinate + phosphate</text>
        <dbReference type="Rhea" id="RHEA:21968"/>
        <dbReference type="ChEBI" id="CHEBI:32364"/>
        <dbReference type="ChEBI" id="CHEBI:43474"/>
        <dbReference type="ChEBI" id="CHEBI:58394"/>
        <dbReference type="EC" id="4.2.3.4"/>
    </reaction>
</comment>
<evidence type="ECO:0000259" key="20">
    <source>
        <dbReference type="Pfam" id="PF24621"/>
    </source>
</evidence>
<keyword evidence="8 17" id="KW-0963">Cytoplasm</keyword>
<dbReference type="PIRSF" id="PIRSF001455">
    <property type="entry name" value="DHQ_synth"/>
    <property type="match status" value="1"/>
</dbReference>
<keyword evidence="15 17" id="KW-0456">Lyase</keyword>
<keyword evidence="9 17" id="KW-0028">Amino-acid biosynthesis</keyword>
<sequence>MKIVKVNLKERSYRILIGSGILKEVNALIEPLGNIEKVMIVTNPVVFSLYSKGIEKKLRKKYKVAHSVVPDGESSKSLKWARFLYDEMLKAKMERGSLVLAVGGGVIGDLAGFVASTYMRGVPYVQIPTTLLAQVDSSIGGKVAVNHPLGKNLIGSFYQPKQVIIDSDVLETLPQKEFKNGIAEIIKMAAIRDKNLFSLLEENINSISANKELLNKAIYWSCFHKARIVEEDEKESGLRAILNYGHTIGHAIESLGKYHTLKHGEAVLIGMFLVSEIAYKAGLCSKTVMERQQNLIGSVGLPEKQLSLPVKDIMNAMERDKKVKNGKIRFVLTKEIGSAIIRDNIPEKTVGSVLENFFYKKS</sequence>
<feature type="binding site" evidence="17">
    <location>
        <position position="263"/>
    </location>
    <ligand>
        <name>Zn(2+)</name>
        <dbReference type="ChEBI" id="CHEBI:29105"/>
    </ligand>
</feature>
<keyword evidence="18" id="KW-0472">Membrane</keyword>
<comment type="caution">
    <text evidence="21">The sequence shown here is derived from an EMBL/GenBank/DDBJ whole genome shotgun (WGS) entry which is preliminary data.</text>
</comment>
<protein>
    <recommendedName>
        <fullName evidence="7 17">3-dehydroquinate synthase</fullName>
        <shortName evidence="17">DHQS</shortName>
        <ecNumber evidence="6 17">4.2.3.4</ecNumber>
    </recommendedName>
</protein>
<comment type="function">
    <text evidence="17">Catalyzes the conversion of 3-deoxy-D-arabino-heptulosonate 7-phosphate (DAHP) to dehydroquinate (DHQ).</text>
</comment>
<feature type="binding site" evidence="17">
    <location>
        <begin position="105"/>
        <end position="109"/>
    </location>
    <ligand>
        <name>NAD(+)</name>
        <dbReference type="ChEBI" id="CHEBI:57540"/>
    </ligand>
</feature>
<feature type="domain" description="3-dehydroquinate synthase N-terminal" evidence="19">
    <location>
        <begin position="68"/>
        <end position="179"/>
    </location>
</feature>
<keyword evidence="13 17" id="KW-0520">NAD</keyword>
<comment type="cofactor">
    <cofactor evidence="17">
        <name>Co(2+)</name>
        <dbReference type="ChEBI" id="CHEBI:48828"/>
    </cofactor>
    <cofactor evidence="17">
        <name>Zn(2+)</name>
        <dbReference type="ChEBI" id="CHEBI:29105"/>
    </cofactor>
    <text evidence="17">Binds 1 divalent metal cation per subunit. Can use either Co(2+) or Zn(2+).</text>
</comment>
<evidence type="ECO:0000256" key="13">
    <source>
        <dbReference type="ARBA" id="ARBA00023027"/>
    </source>
</evidence>
<keyword evidence="18" id="KW-1133">Transmembrane helix</keyword>
<dbReference type="UniPathway" id="UPA00053">
    <property type="reaction ID" value="UER00085"/>
</dbReference>
<evidence type="ECO:0000313" key="21">
    <source>
        <dbReference type="EMBL" id="OGL54233.1"/>
    </source>
</evidence>
<dbReference type="EC" id="4.2.3.4" evidence="6 17"/>
<evidence type="ECO:0000256" key="9">
    <source>
        <dbReference type="ARBA" id="ARBA00022605"/>
    </source>
</evidence>
<dbReference type="Proteomes" id="UP000178082">
    <property type="component" value="Unassembled WGS sequence"/>
</dbReference>
<feature type="binding site" evidence="17">
    <location>
        <position position="246"/>
    </location>
    <ligand>
        <name>Zn(2+)</name>
        <dbReference type="ChEBI" id="CHEBI:29105"/>
    </ligand>
</feature>
<evidence type="ECO:0000256" key="2">
    <source>
        <dbReference type="ARBA" id="ARBA00001911"/>
    </source>
</evidence>
<dbReference type="InterPro" id="IPR030963">
    <property type="entry name" value="DHQ_synth_fam"/>
</dbReference>
<evidence type="ECO:0000256" key="17">
    <source>
        <dbReference type="HAMAP-Rule" id="MF_00110"/>
    </source>
</evidence>
<proteinExistence type="inferred from homology"/>
<evidence type="ECO:0000256" key="11">
    <source>
        <dbReference type="ARBA" id="ARBA00022741"/>
    </source>
</evidence>
<accession>A0A1F7SKE2</accession>
<comment type="pathway">
    <text evidence="4 17">Metabolic intermediate biosynthesis; chorismate biosynthesis; chorismate from D-erythrose 4-phosphate and phosphoenolpyruvate: step 2/7.</text>
</comment>
<dbReference type="NCBIfam" id="TIGR01357">
    <property type="entry name" value="aroB"/>
    <property type="match status" value="1"/>
</dbReference>
<feature type="transmembrane region" description="Helical" evidence="18">
    <location>
        <begin position="98"/>
        <end position="119"/>
    </location>
</feature>
<dbReference type="GO" id="GO:0003856">
    <property type="term" value="F:3-dehydroquinate synthase activity"/>
    <property type="evidence" value="ECO:0007669"/>
    <property type="project" value="UniProtKB-UniRule"/>
</dbReference>
<comment type="caution">
    <text evidence="17">Lacks conserved residue(s) required for the propagation of feature annotation.</text>
</comment>
<organism evidence="21 22">
    <name type="scientific">Candidatus Schekmanbacteria bacterium RIFCSPLOWO2_12_FULL_38_15</name>
    <dbReference type="NCBI Taxonomy" id="1817883"/>
    <lineage>
        <taxon>Bacteria</taxon>
        <taxon>Candidatus Schekmaniibacteriota</taxon>
    </lineage>
</organism>
<evidence type="ECO:0000256" key="7">
    <source>
        <dbReference type="ARBA" id="ARBA00017684"/>
    </source>
</evidence>
<evidence type="ECO:0000256" key="6">
    <source>
        <dbReference type="ARBA" id="ARBA00013031"/>
    </source>
</evidence>
<evidence type="ECO:0000256" key="18">
    <source>
        <dbReference type="SAM" id="Phobius"/>
    </source>
</evidence>
<evidence type="ECO:0000256" key="14">
    <source>
        <dbReference type="ARBA" id="ARBA00023141"/>
    </source>
</evidence>
<feature type="binding site" evidence="17">
    <location>
        <begin position="129"/>
        <end position="130"/>
    </location>
    <ligand>
        <name>NAD(+)</name>
        <dbReference type="ChEBI" id="CHEBI:57540"/>
    </ligand>
</feature>
<dbReference type="Pfam" id="PF01761">
    <property type="entry name" value="DHQ_synthase"/>
    <property type="match status" value="1"/>
</dbReference>
<dbReference type="GO" id="GO:0008652">
    <property type="term" value="P:amino acid biosynthetic process"/>
    <property type="evidence" value="ECO:0007669"/>
    <property type="project" value="UniProtKB-KW"/>
</dbReference>
<keyword evidence="11 17" id="KW-0547">Nucleotide-binding</keyword>
<dbReference type="Pfam" id="PF24621">
    <property type="entry name" value="DHQS_C"/>
    <property type="match status" value="1"/>
</dbReference>
<reference evidence="21 22" key="1">
    <citation type="journal article" date="2016" name="Nat. Commun.">
        <title>Thousands of microbial genomes shed light on interconnected biogeochemical processes in an aquifer system.</title>
        <authorList>
            <person name="Anantharaman K."/>
            <person name="Brown C.T."/>
            <person name="Hug L.A."/>
            <person name="Sharon I."/>
            <person name="Castelle C.J."/>
            <person name="Probst A.J."/>
            <person name="Thomas B.C."/>
            <person name="Singh A."/>
            <person name="Wilkins M.J."/>
            <person name="Karaoz U."/>
            <person name="Brodie E.L."/>
            <person name="Williams K.H."/>
            <person name="Hubbard S.S."/>
            <person name="Banfield J.F."/>
        </authorList>
    </citation>
    <scope>NUCLEOTIDE SEQUENCE [LARGE SCALE GENOMIC DNA]</scope>
</reference>
<feature type="binding site" evidence="17">
    <location>
        <position position="184"/>
    </location>
    <ligand>
        <name>Zn(2+)</name>
        <dbReference type="ChEBI" id="CHEBI:29105"/>
    </ligand>
</feature>
<evidence type="ECO:0000256" key="16">
    <source>
        <dbReference type="ARBA" id="ARBA00023285"/>
    </source>
</evidence>
<evidence type="ECO:0000259" key="19">
    <source>
        <dbReference type="Pfam" id="PF01761"/>
    </source>
</evidence>
<evidence type="ECO:0000256" key="4">
    <source>
        <dbReference type="ARBA" id="ARBA00004661"/>
    </source>
</evidence>
<keyword evidence="14 17" id="KW-0057">Aromatic amino acid biosynthesis</keyword>
<keyword evidence="16 17" id="KW-0170">Cobalt</keyword>
<feature type="binding site" evidence="17">
    <location>
        <position position="142"/>
    </location>
    <ligand>
        <name>NAD(+)</name>
        <dbReference type="ChEBI" id="CHEBI:57540"/>
    </ligand>
</feature>
<dbReference type="GO" id="GO:0009073">
    <property type="term" value="P:aromatic amino acid family biosynthetic process"/>
    <property type="evidence" value="ECO:0007669"/>
    <property type="project" value="UniProtKB-KW"/>
</dbReference>
<evidence type="ECO:0000256" key="8">
    <source>
        <dbReference type="ARBA" id="ARBA00022490"/>
    </source>
</evidence>
<dbReference type="InterPro" id="IPR030960">
    <property type="entry name" value="DHQS/DOIS_N"/>
</dbReference>
<comment type="similarity">
    <text evidence="5 17">Belongs to the sugar phosphate cyclases superfamily. Dehydroquinate synthase family.</text>
</comment>
<evidence type="ECO:0000256" key="12">
    <source>
        <dbReference type="ARBA" id="ARBA00022833"/>
    </source>
</evidence>
<feature type="domain" description="3-dehydroquinate synthase C-terminal" evidence="20">
    <location>
        <begin position="181"/>
        <end position="323"/>
    </location>
</feature>
<keyword evidence="18" id="KW-0812">Transmembrane</keyword>
<feature type="binding site" evidence="17">
    <location>
        <position position="151"/>
    </location>
    <ligand>
        <name>NAD(+)</name>
        <dbReference type="ChEBI" id="CHEBI:57540"/>
    </ligand>
</feature>
<dbReference type="HAMAP" id="MF_00110">
    <property type="entry name" value="DHQ_synthase"/>
    <property type="match status" value="1"/>
</dbReference>
<dbReference type="GO" id="GO:0046872">
    <property type="term" value="F:metal ion binding"/>
    <property type="evidence" value="ECO:0007669"/>
    <property type="project" value="UniProtKB-KW"/>
</dbReference>
<comment type="cofactor">
    <cofactor evidence="2 17">
        <name>NAD(+)</name>
        <dbReference type="ChEBI" id="CHEBI:57540"/>
    </cofactor>
</comment>
<dbReference type="Gene3D" id="3.40.50.1970">
    <property type="match status" value="1"/>
</dbReference>
<dbReference type="Gene3D" id="1.20.1090.10">
    <property type="entry name" value="Dehydroquinate synthase-like - alpha domain"/>
    <property type="match status" value="1"/>
</dbReference>
<dbReference type="GO" id="GO:0000166">
    <property type="term" value="F:nucleotide binding"/>
    <property type="evidence" value="ECO:0007669"/>
    <property type="project" value="UniProtKB-KW"/>
</dbReference>
<evidence type="ECO:0000256" key="15">
    <source>
        <dbReference type="ARBA" id="ARBA00023239"/>
    </source>
</evidence>
<dbReference type="CDD" id="cd08195">
    <property type="entry name" value="DHQS"/>
    <property type="match status" value="1"/>
</dbReference>